<name>A0A8H7AL42_9EURO</name>
<reference evidence="1" key="1">
    <citation type="submission" date="2020-02" db="EMBL/GenBank/DDBJ databases">
        <authorList>
            <person name="Palmer J.M."/>
        </authorList>
    </citation>
    <scope>NUCLEOTIDE SEQUENCE</scope>
    <source>
        <strain evidence="1">EPUS1.4</strain>
        <tissue evidence="1">Thallus</tissue>
    </source>
</reference>
<dbReference type="AlphaFoldDB" id="A0A8H7AL42"/>
<comment type="caution">
    <text evidence="1">The sequence shown here is derived from an EMBL/GenBank/DDBJ whole genome shotgun (WGS) entry which is preliminary data.</text>
</comment>
<organism evidence="1 2">
    <name type="scientific">Endocarpon pusillum</name>
    <dbReference type="NCBI Taxonomy" id="364733"/>
    <lineage>
        <taxon>Eukaryota</taxon>
        <taxon>Fungi</taxon>
        <taxon>Dikarya</taxon>
        <taxon>Ascomycota</taxon>
        <taxon>Pezizomycotina</taxon>
        <taxon>Eurotiomycetes</taxon>
        <taxon>Chaetothyriomycetidae</taxon>
        <taxon>Verrucariales</taxon>
        <taxon>Verrucariaceae</taxon>
        <taxon>Endocarpon</taxon>
    </lineage>
</organism>
<sequence length="65" mass="7137">MLSGASSDSSPSHSDLCNSPHMISYDPCNVLHNRTLRNGGSEISYVDIAPGWSKSHRLHTLELQE</sequence>
<dbReference type="EMBL" id="JAACFV010000047">
    <property type="protein sequence ID" value="KAF7508957.1"/>
    <property type="molecule type" value="Genomic_DNA"/>
</dbReference>
<evidence type="ECO:0000313" key="1">
    <source>
        <dbReference type="EMBL" id="KAF7508957.1"/>
    </source>
</evidence>
<gene>
    <name evidence="1" type="ORF">GJ744_008513</name>
</gene>
<accession>A0A8H7AL42</accession>
<dbReference type="Proteomes" id="UP000606974">
    <property type="component" value="Unassembled WGS sequence"/>
</dbReference>
<keyword evidence="2" id="KW-1185">Reference proteome</keyword>
<protein>
    <submittedName>
        <fullName evidence="1">Uncharacterized protein</fullName>
    </submittedName>
</protein>
<proteinExistence type="predicted"/>
<evidence type="ECO:0000313" key="2">
    <source>
        <dbReference type="Proteomes" id="UP000606974"/>
    </source>
</evidence>